<name>A0AA86PA42_9EUKA</name>
<organism evidence="2">
    <name type="scientific">Hexamita inflata</name>
    <dbReference type="NCBI Taxonomy" id="28002"/>
    <lineage>
        <taxon>Eukaryota</taxon>
        <taxon>Metamonada</taxon>
        <taxon>Diplomonadida</taxon>
        <taxon>Hexamitidae</taxon>
        <taxon>Hexamitinae</taxon>
        <taxon>Hexamita</taxon>
    </lineage>
</organism>
<feature type="compositionally biased region" description="Pro residues" evidence="1">
    <location>
        <begin position="838"/>
        <end position="850"/>
    </location>
</feature>
<dbReference type="AlphaFoldDB" id="A0AA86PA42"/>
<reference evidence="2" key="1">
    <citation type="submission" date="2023-06" db="EMBL/GenBank/DDBJ databases">
        <authorList>
            <person name="Kurt Z."/>
        </authorList>
    </citation>
    <scope>NUCLEOTIDE SEQUENCE</scope>
</reference>
<keyword evidence="4" id="KW-1185">Reference proteome</keyword>
<gene>
    <name evidence="2" type="ORF">HINF_LOCUS22596</name>
    <name evidence="3" type="ORF">HINF_LOCUS27210</name>
</gene>
<evidence type="ECO:0000313" key="3">
    <source>
        <dbReference type="EMBL" id="CAL6019981.1"/>
    </source>
</evidence>
<evidence type="ECO:0000256" key="1">
    <source>
        <dbReference type="SAM" id="MobiDB-lite"/>
    </source>
</evidence>
<accession>A0AA86PA42</accession>
<feature type="compositionally biased region" description="Basic residues" evidence="1">
    <location>
        <begin position="717"/>
        <end position="733"/>
    </location>
</feature>
<protein>
    <submittedName>
        <fullName evidence="2">Uncharacterized protein</fullName>
    </submittedName>
</protein>
<comment type="caution">
    <text evidence="2">The sequence shown here is derived from an EMBL/GenBank/DDBJ whole genome shotgun (WGS) entry which is preliminary data.</text>
</comment>
<evidence type="ECO:0000313" key="4">
    <source>
        <dbReference type="Proteomes" id="UP001642409"/>
    </source>
</evidence>
<dbReference type="Proteomes" id="UP001642409">
    <property type="component" value="Unassembled WGS sequence"/>
</dbReference>
<dbReference type="EMBL" id="CATOUU010000590">
    <property type="protein sequence ID" value="CAI9934951.1"/>
    <property type="molecule type" value="Genomic_DNA"/>
</dbReference>
<sequence>MDLISTFSTLQYHRDTLALPYFSFADFVSALTLKSAADRLLMTVICYSLLARLNNRPSAFFNSCNAAVSYYNNSSSRTKSFAVISKFSVFVELSLSSKLEVLSQLASSCLAMCCARYHGDGRYVDDIKDEPESFISLGVDMLGNEYILSYPDYLVVLSPEETLRTFTDKVNTLENGIDLDQLISNITEENDENKTHLNEKLRENELLQHIYDQFGNICELSTVEKQFDFYSKEQKERVKFYNFQTKKEQIKSEDQMSIVFDSYRPKKFFEDLQYGVDSLIISLQEDKHAEIIQSLKNPFTVKEKLDDDLYEGVEDEEEEEAEIAVKSDERTILAEIQRQHMAYQEFKKCKYTVENFSELNKQAQYLQQNEISWLLLSQTQIVKYAPPAKKIFTHVIKMNQNENLFQSIVDFVQFFAIQQINGIINGSIPLQLNQSTTISSKNFHAHRDNLVTQLDHVFSIVHGITSTVASYALHQQNQLQFYQLKNIQQFPERSLTKNNYQIHMNELTDKFANTMFTRPRILDNGNIENLKMFPVWTRNKITFPKAAELSPIRIELGYEIKIEIKEPEPEPEPESSSSTTIEEKAPRKKRTDDDEEYYDAYDEYDEYDMITSDESMSMYGDSSSSESSEKEVIWEVKKINRREFDHATMEAVDVNGNMILQPRRGDASLNSIFDIREESDMDREMHVRLWCSPEALKQDLIRRKRAAERKANPPKQRAQKIKHKRHTAERTYGQRHHQIIVSEQDTAKFQQFQAQKDAQRLQLEKLKQMAMSKINAKPLTEGEQFAQKFPLPQKGSFQPKPKYFEKIGQQLKYQGPAQEITQAQQQAKVREQMQQQPQPAPVQKPQPQPQIPQQQPKPMNLAQFPLQNKPQLPLLSAPKPMSSMFNMFNVQPVSQQIQINIPVDKVQIQNNNSESEVKQKIERPGIYQLKVAMQFHQRNQQSVQNELLLADREINFLINEQEKKGQRGRLPITFYNEVDRILNKFGLTSEQYVKTE</sequence>
<feature type="region of interest" description="Disordered" evidence="1">
    <location>
        <begin position="706"/>
        <end position="733"/>
    </location>
</feature>
<feature type="region of interest" description="Disordered" evidence="1">
    <location>
        <begin position="564"/>
        <end position="597"/>
    </location>
</feature>
<evidence type="ECO:0000313" key="2">
    <source>
        <dbReference type="EMBL" id="CAI9934951.1"/>
    </source>
</evidence>
<proteinExistence type="predicted"/>
<dbReference type="EMBL" id="CAXDID020000084">
    <property type="protein sequence ID" value="CAL6019981.1"/>
    <property type="molecule type" value="Genomic_DNA"/>
</dbReference>
<reference evidence="3 4" key="2">
    <citation type="submission" date="2024-07" db="EMBL/GenBank/DDBJ databases">
        <authorList>
            <person name="Akdeniz Z."/>
        </authorList>
    </citation>
    <scope>NUCLEOTIDE SEQUENCE [LARGE SCALE GENOMIC DNA]</scope>
</reference>
<feature type="region of interest" description="Disordered" evidence="1">
    <location>
        <begin position="819"/>
        <end position="857"/>
    </location>
</feature>